<dbReference type="InterPro" id="IPR048472">
    <property type="entry name" value="DNA_pol_IIIA_C"/>
</dbReference>
<comment type="subcellular location">
    <subcellularLocation>
        <location evidence="1">Cytoplasm</location>
    </subcellularLocation>
</comment>
<comment type="caution">
    <text evidence="11">The sequence shown here is derived from an EMBL/GenBank/DDBJ whole genome shotgun (WGS) entry which is preliminary data.</text>
</comment>
<dbReference type="GO" id="GO:0003676">
    <property type="term" value="F:nucleic acid binding"/>
    <property type="evidence" value="ECO:0007669"/>
    <property type="project" value="InterPro"/>
</dbReference>
<dbReference type="Pfam" id="PF07733">
    <property type="entry name" value="DNA_pol3_alpha"/>
    <property type="match status" value="1"/>
</dbReference>
<dbReference type="RefSeq" id="WP_189493126.1">
    <property type="nucleotide sequence ID" value="NZ_BMZG01000006.1"/>
</dbReference>
<dbReference type="InterPro" id="IPR041931">
    <property type="entry name" value="DNA_pol3_alpha_thumb_dom"/>
</dbReference>
<dbReference type="PANTHER" id="PTHR32294">
    <property type="entry name" value="DNA POLYMERASE III SUBUNIT ALPHA"/>
    <property type="match status" value="1"/>
</dbReference>
<dbReference type="Pfam" id="PF02811">
    <property type="entry name" value="PHP"/>
    <property type="match status" value="1"/>
</dbReference>
<dbReference type="InterPro" id="IPR012340">
    <property type="entry name" value="NA-bd_OB-fold"/>
</dbReference>
<keyword evidence="6" id="KW-0548">Nucleotidyltransferase</keyword>
<evidence type="ECO:0000313" key="12">
    <source>
        <dbReference type="Proteomes" id="UP000614287"/>
    </source>
</evidence>
<evidence type="ECO:0000256" key="4">
    <source>
        <dbReference type="ARBA" id="ARBA00022490"/>
    </source>
</evidence>
<reference evidence="11" key="1">
    <citation type="journal article" date="2014" name="Int. J. Syst. Evol. Microbiol.">
        <title>Complete genome sequence of Corynebacterium casei LMG S-19264T (=DSM 44701T), isolated from a smear-ripened cheese.</title>
        <authorList>
            <consortium name="US DOE Joint Genome Institute (JGI-PGF)"/>
            <person name="Walter F."/>
            <person name="Albersmeier A."/>
            <person name="Kalinowski J."/>
            <person name="Ruckert C."/>
        </authorList>
    </citation>
    <scope>NUCLEOTIDE SEQUENCE</scope>
    <source>
        <strain evidence="11">KCTC 32501</strain>
    </source>
</reference>
<dbReference type="InterPro" id="IPR040982">
    <property type="entry name" value="DNA_pol3_finger"/>
</dbReference>
<feature type="domain" description="Polymerase/histidinol phosphatase N-terminal" evidence="10">
    <location>
        <begin position="7"/>
        <end position="74"/>
    </location>
</feature>
<name>A0A8J3CHA2_9BURK</name>
<dbReference type="GO" id="GO:0006260">
    <property type="term" value="P:DNA replication"/>
    <property type="evidence" value="ECO:0007669"/>
    <property type="project" value="UniProtKB-KW"/>
</dbReference>
<reference evidence="11" key="2">
    <citation type="submission" date="2020-09" db="EMBL/GenBank/DDBJ databases">
        <authorList>
            <person name="Sun Q."/>
            <person name="Kim S."/>
        </authorList>
    </citation>
    <scope>NUCLEOTIDE SEQUENCE</scope>
    <source>
        <strain evidence="11">KCTC 32501</strain>
    </source>
</reference>
<keyword evidence="8 11" id="KW-0239">DNA-directed DNA polymerase</keyword>
<dbReference type="CDD" id="cd07433">
    <property type="entry name" value="PHP_PolIIIA_DnaE1"/>
    <property type="match status" value="1"/>
</dbReference>
<evidence type="ECO:0000256" key="8">
    <source>
        <dbReference type="ARBA" id="ARBA00022932"/>
    </source>
</evidence>
<dbReference type="PANTHER" id="PTHR32294:SF0">
    <property type="entry name" value="DNA POLYMERASE III SUBUNIT ALPHA"/>
    <property type="match status" value="1"/>
</dbReference>
<evidence type="ECO:0000256" key="2">
    <source>
        <dbReference type="ARBA" id="ARBA00012417"/>
    </source>
</evidence>
<dbReference type="Pfam" id="PF17657">
    <property type="entry name" value="DNA_pol3_finger"/>
    <property type="match status" value="1"/>
</dbReference>
<dbReference type="SUPFAM" id="SSF89550">
    <property type="entry name" value="PHP domain-like"/>
    <property type="match status" value="1"/>
</dbReference>
<gene>
    <name evidence="11" type="primary">dnaE</name>
    <name evidence="11" type="ORF">GCM10009007_12840</name>
</gene>
<dbReference type="InterPro" id="IPR003141">
    <property type="entry name" value="Pol/His_phosphatase_N"/>
</dbReference>
<keyword evidence="4" id="KW-0963">Cytoplasm</keyword>
<dbReference type="SUPFAM" id="SSF50249">
    <property type="entry name" value="Nucleic acid-binding proteins"/>
    <property type="match status" value="1"/>
</dbReference>
<protein>
    <recommendedName>
        <fullName evidence="3">DNA polymerase III subunit alpha</fullName>
        <ecNumber evidence="2">2.7.7.7</ecNumber>
    </recommendedName>
</protein>
<keyword evidence="5" id="KW-0808">Transferase</keyword>
<dbReference type="InterPro" id="IPR016195">
    <property type="entry name" value="Pol/histidinol_Pase-like"/>
</dbReference>
<dbReference type="Gene3D" id="1.10.10.1600">
    <property type="entry name" value="Bacterial DNA polymerase III alpha subunit, thumb domain"/>
    <property type="match status" value="1"/>
</dbReference>
<evidence type="ECO:0000256" key="5">
    <source>
        <dbReference type="ARBA" id="ARBA00022679"/>
    </source>
</evidence>
<dbReference type="CDD" id="cd04485">
    <property type="entry name" value="DnaE_OBF"/>
    <property type="match status" value="1"/>
</dbReference>
<dbReference type="Pfam" id="PF14579">
    <property type="entry name" value="HHH_6"/>
    <property type="match status" value="1"/>
</dbReference>
<dbReference type="GO" id="GO:0008408">
    <property type="term" value="F:3'-5' exonuclease activity"/>
    <property type="evidence" value="ECO:0007669"/>
    <property type="project" value="InterPro"/>
</dbReference>
<keyword evidence="12" id="KW-1185">Reference proteome</keyword>
<accession>A0A8J3CHA2</accession>
<dbReference type="InterPro" id="IPR004365">
    <property type="entry name" value="NA-bd_OB_tRNA"/>
</dbReference>
<dbReference type="SMART" id="SM00481">
    <property type="entry name" value="POLIIIAc"/>
    <property type="match status" value="1"/>
</dbReference>
<organism evidence="11 12">
    <name type="scientific">Formosimonas limnophila</name>
    <dbReference type="NCBI Taxonomy" id="1384487"/>
    <lineage>
        <taxon>Bacteria</taxon>
        <taxon>Pseudomonadati</taxon>
        <taxon>Pseudomonadota</taxon>
        <taxon>Betaproteobacteria</taxon>
        <taxon>Burkholderiales</taxon>
        <taxon>Burkholderiaceae</taxon>
        <taxon>Formosimonas</taxon>
    </lineage>
</organism>
<comment type="catalytic activity">
    <reaction evidence="9">
        <text>DNA(n) + a 2'-deoxyribonucleoside 5'-triphosphate = DNA(n+1) + diphosphate</text>
        <dbReference type="Rhea" id="RHEA:22508"/>
        <dbReference type="Rhea" id="RHEA-COMP:17339"/>
        <dbReference type="Rhea" id="RHEA-COMP:17340"/>
        <dbReference type="ChEBI" id="CHEBI:33019"/>
        <dbReference type="ChEBI" id="CHEBI:61560"/>
        <dbReference type="ChEBI" id="CHEBI:173112"/>
        <dbReference type="EC" id="2.7.7.7"/>
    </reaction>
</comment>
<dbReference type="InterPro" id="IPR011708">
    <property type="entry name" value="DNA_pol3_alpha_NTPase_dom"/>
</dbReference>
<dbReference type="InterPro" id="IPR029460">
    <property type="entry name" value="DNAPol_HHH"/>
</dbReference>
<dbReference type="GO" id="GO:0005737">
    <property type="term" value="C:cytoplasm"/>
    <property type="evidence" value="ECO:0007669"/>
    <property type="project" value="UniProtKB-SubCell"/>
</dbReference>
<dbReference type="Gene3D" id="2.40.50.140">
    <property type="entry name" value="Nucleic acid-binding proteins"/>
    <property type="match status" value="1"/>
</dbReference>
<evidence type="ECO:0000256" key="7">
    <source>
        <dbReference type="ARBA" id="ARBA00022705"/>
    </source>
</evidence>
<evidence type="ECO:0000256" key="9">
    <source>
        <dbReference type="ARBA" id="ARBA00049244"/>
    </source>
</evidence>
<proteinExistence type="predicted"/>
<dbReference type="InterPro" id="IPR004013">
    <property type="entry name" value="PHP_dom"/>
</dbReference>
<dbReference type="Pfam" id="PF01336">
    <property type="entry name" value="tRNA_anti-codon"/>
    <property type="match status" value="1"/>
</dbReference>
<dbReference type="Proteomes" id="UP000614287">
    <property type="component" value="Unassembled WGS sequence"/>
</dbReference>
<dbReference type="EC" id="2.7.7.7" evidence="2"/>
<evidence type="ECO:0000256" key="3">
    <source>
        <dbReference type="ARBA" id="ARBA00019114"/>
    </source>
</evidence>
<dbReference type="Gene3D" id="1.10.150.870">
    <property type="match status" value="1"/>
</dbReference>
<dbReference type="GO" id="GO:0003887">
    <property type="term" value="F:DNA-directed DNA polymerase activity"/>
    <property type="evidence" value="ECO:0007669"/>
    <property type="project" value="UniProtKB-KW"/>
</dbReference>
<dbReference type="EMBL" id="BMZG01000006">
    <property type="protein sequence ID" value="GHA73340.1"/>
    <property type="molecule type" value="Genomic_DNA"/>
</dbReference>
<dbReference type="InterPro" id="IPR004805">
    <property type="entry name" value="DnaE2/DnaE/PolC"/>
</dbReference>
<evidence type="ECO:0000256" key="1">
    <source>
        <dbReference type="ARBA" id="ARBA00004496"/>
    </source>
</evidence>
<evidence type="ECO:0000259" key="10">
    <source>
        <dbReference type="SMART" id="SM00481"/>
    </source>
</evidence>
<dbReference type="InterPro" id="IPR049821">
    <property type="entry name" value="PolIIIA_DnaE1_PHP"/>
</dbReference>
<dbReference type="Pfam" id="PF20914">
    <property type="entry name" value="DNA_pol_IIIA_C"/>
    <property type="match status" value="1"/>
</dbReference>
<dbReference type="Gene3D" id="3.20.20.140">
    <property type="entry name" value="Metal-dependent hydrolases"/>
    <property type="match status" value="1"/>
</dbReference>
<sequence>MSNPTFIHLRMHSEFSVNDGIVRIDEAVAKAKSDGQGALALTDLGNTFGLIKFYNTSIKAGVKPIMGADVWVTNPDDLAQPTRLLLLIKNRAGYLRLCDLLSRAYMQEERATHAQLHPSWLFDEAGANHGLIALSGAHWGDVGQMLLKGKTDEAEARVHQWRRAFNDQYYLEVQRLDTPESTQQTLLAAELAFDTKTPLVATHAIQFLTPDEHRAHEARVCISQGEILSNPRRVAAFSPCQYLMTQAEMTERFADLPSALTNSVAIAQMCNLTLDLGKPQLPDFPTPNGETIAEYTRTLSHQGLEERLVKLYSDPAKREAERERYVSRLNIELDTIIQMGFPGYFLIVADFINWAKENDVPVGPGRGSGAGSLVAYALKITDLDPLAYDLLFERFLNPERVSMPDFDIDFCQDGRDSVIQYVKDHYGHDAVSQIATFGTLGAKAVIRDVGRVLDMPYNYCDSLSKLIPHDPANPWTLEKTLAEEPTFKERVENEEEAQEIVALAKRLEGLTRNIGMHAGGVLIAPGKLTDFCPVYCAMGTNSVVSQYDKNDVEAIGLVKFDFLGLRNLTILKLAVKYLKDLNPDMVDFVLEDLPLNDPKVFDIFTKGNTTAVFQSESRSAKDLEKKLKPDSFEDIIALMALNRPGPLGSGMVDDFIARKKEQVKTGRGNDAWYFDNRLKPVLESTYGVMVYQEQVMLVAQILGGYSLGGADLLRRAMGKKDAAEMARQRDVFAKGASERGVSVGLATELFNLMEKFADYGFNKSHSAAYALIAYQTAWFKAYHPAEFMAATMSSDMDDTDKVQIFYQDSVEDNGLTILPPNINESHYNFVPTNAKTIRYGLGAIKGSGQAAIEAIVREREANGAFTSFFDFCMRVDKQLVNRRTLEALIKAGAFDTLHENRASVLDSVEHALEAALHAEQNKHQNSLFDDAQTLNAEWQNQLAQTAPWTLREKLANEKSAIGFYLSGHLYDEHEAEVNTIVKTRLNKITPQREPVLFAGIITAVRTMFTKRGKMMFVTLDDKTARVEVSVFNETFERYSSLLKEEHLVIISGTAKKDDYTGGVRVVADKVMDMALAKSAQANNLIIHVNTQQSTFDVSILKTILTSGYDEDGLPILVHVYTAGASADIRLGLDWRVIPKDTLLSSLENLPYVESVEVI</sequence>
<evidence type="ECO:0000313" key="11">
    <source>
        <dbReference type="EMBL" id="GHA73340.1"/>
    </source>
</evidence>
<keyword evidence="7" id="KW-0235">DNA replication</keyword>
<evidence type="ECO:0000256" key="6">
    <source>
        <dbReference type="ARBA" id="ARBA00022695"/>
    </source>
</evidence>
<dbReference type="AlphaFoldDB" id="A0A8J3CHA2"/>
<dbReference type="NCBIfam" id="TIGR00594">
    <property type="entry name" value="polc"/>
    <property type="match status" value="1"/>
</dbReference>
<dbReference type="NCBIfam" id="NF004226">
    <property type="entry name" value="PRK05673.1"/>
    <property type="match status" value="1"/>
</dbReference>